<comment type="caution">
    <text evidence="2">The sequence shown here is derived from an EMBL/GenBank/DDBJ whole genome shotgun (WGS) entry which is preliminary data.</text>
</comment>
<dbReference type="PANTHER" id="PTHR23011:SF28">
    <property type="entry name" value="CYCLIC NUCLEOTIDE-BINDING DOMAIN CONTAINING PROTEIN"/>
    <property type="match status" value="1"/>
</dbReference>
<dbReference type="InterPro" id="IPR018490">
    <property type="entry name" value="cNMP-bd_dom_sf"/>
</dbReference>
<dbReference type="InterPro" id="IPR014710">
    <property type="entry name" value="RmlC-like_jellyroll"/>
</dbReference>
<proteinExistence type="predicted"/>
<dbReference type="Pfam" id="PF00027">
    <property type="entry name" value="cNMP_binding"/>
    <property type="match status" value="1"/>
</dbReference>
<gene>
    <name evidence="2" type="ORF">ACFSGJ_00640</name>
</gene>
<sequence length="140" mass="15097">MLLNEEVNLLRHLPIFQGIDLGLLKLLCLSSPRRSFAQGDVLFREGEPSSGAYVILSGSVEIRRAAHDRHTVKTGSNAGAAIVGQSSLLRDTFRLATVVALTDVEALHINGDCFLQLVTSCAKSSARTMHALNAQSPEQD</sequence>
<dbReference type="SUPFAM" id="SSF51206">
    <property type="entry name" value="cAMP-binding domain-like"/>
    <property type="match status" value="1"/>
</dbReference>
<name>A0ABW4RZN7_9RHOB</name>
<evidence type="ECO:0000313" key="2">
    <source>
        <dbReference type="EMBL" id="MFD1910715.1"/>
    </source>
</evidence>
<keyword evidence="3" id="KW-1185">Reference proteome</keyword>
<accession>A0ABW4RZN7</accession>
<reference evidence="3" key="1">
    <citation type="journal article" date="2019" name="Int. J. Syst. Evol. Microbiol.">
        <title>The Global Catalogue of Microorganisms (GCM) 10K type strain sequencing project: providing services to taxonomists for standard genome sequencing and annotation.</title>
        <authorList>
            <consortium name="The Broad Institute Genomics Platform"/>
            <consortium name="The Broad Institute Genome Sequencing Center for Infectious Disease"/>
            <person name="Wu L."/>
            <person name="Ma J."/>
        </authorList>
    </citation>
    <scope>NUCLEOTIDE SEQUENCE [LARGE SCALE GENOMIC DNA]</scope>
    <source>
        <strain evidence="3">CGMCC 4.7242</strain>
    </source>
</reference>
<dbReference type="RefSeq" id="WP_390258579.1">
    <property type="nucleotide sequence ID" value="NZ_JBHUGH010000001.1"/>
</dbReference>
<dbReference type="InterPro" id="IPR000595">
    <property type="entry name" value="cNMP-bd_dom"/>
</dbReference>
<evidence type="ECO:0000259" key="1">
    <source>
        <dbReference type="PROSITE" id="PS50042"/>
    </source>
</evidence>
<protein>
    <submittedName>
        <fullName evidence="2">Cyclic nucleotide-binding domain-containing protein</fullName>
    </submittedName>
</protein>
<organism evidence="2 3">
    <name type="scientific">Halodurantibacterium flavum</name>
    <dbReference type="NCBI Taxonomy" id="1382802"/>
    <lineage>
        <taxon>Bacteria</taxon>
        <taxon>Pseudomonadati</taxon>
        <taxon>Pseudomonadota</taxon>
        <taxon>Alphaproteobacteria</taxon>
        <taxon>Rhodobacterales</taxon>
        <taxon>Paracoccaceae</taxon>
        <taxon>Halodurantibacterium</taxon>
    </lineage>
</organism>
<feature type="domain" description="Cyclic nucleotide-binding" evidence="1">
    <location>
        <begin position="15"/>
        <end position="135"/>
    </location>
</feature>
<dbReference type="SMART" id="SM00100">
    <property type="entry name" value="cNMP"/>
    <property type="match status" value="1"/>
</dbReference>
<dbReference type="PROSITE" id="PS50042">
    <property type="entry name" value="CNMP_BINDING_3"/>
    <property type="match status" value="1"/>
</dbReference>
<dbReference type="Gene3D" id="2.60.120.10">
    <property type="entry name" value="Jelly Rolls"/>
    <property type="match status" value="1"/>
</dbReference>
<dbReference type="Proteomes" id="UP001597353">
    <property type="component" value="Unassembled WGS sequence"/>
</dbReference>
<evidence type="ECO:0000313" key="3">
    <source>
        <dbReference type="Proteomes" id="UP001597353"/>
    </source>
</evidence>
<dbReference type="CDD" id="cd00038">
    <property type="entry name" value="CAP_ED"/>
    <property type="match status" value="1"/>
</dbReference>
<dbReference type="PANTHER" id="PTHR23011">
    <property type="entry name" value="CYCLIC NUCLEOTIDE-BINDING DOMAIN CONTAINING PROTEIN"/>
    <property type="match status" value="1"/>
</dbReference>
<dbReference type="EMBL" id="JBHUGH010000001">
    <property type="protein sequence ID" value="MFD1910715.1"/>
    <property type="molecule type" value="Genomic_DNA"/>
</dbReference>